<dbReference type="Proteomes" id="UP000199550">
    <property type="component" value="Unassembled WGS sequence"/>
</dbReference>
<accession>A0A1I4K1D3</accession>
<dbReference type="EMBL" id="FOTF01000054">
    <property type="protein sequence ID" value="SFL72387.1"/>
    <property type="molecule type" value="Genomic_DNA"/>
</dbReference>
<evidence type="ECO:0000313" key="3">
    <source>
        <dbReference type="Proteomes" id="UP000199550"/>
    </source>
</evidence>
<feature type="non-terminal residue" evidence="2">
    <location>
        <position position="1"/>
    </location>
</feature>
<organism evidence="2 3">
    <name type="scientific">Loktanella salsilacus</name>
    <dbReference type="NCBI Taxonomy" id="195913"/>
    <lineage>
        <taxon>Bacteria</taxon>
        <taxon>Pseudomonadati</taxon>
        <taxon>Pseudomonadota</taxon>
        <taxon>Alphaproteobacteria</taxon>
        <taxon>Rhodobacterales</taxon>
        <taxon>Roseobacteraceae</taxon>
        <taxon>Loktanella</taxon>
    </lineage>
</organism>
<name>A0A1I4K1D3_9RHOB</name>
<reference evidence="3" key="1">
    <citation type="submission" date="2016-10" db="EMBL/GenBank/DDBJ databases">
        <authorList>
            <person name="Varghese N."/>
            <person name="Submissions S."/>
        </authorList>
    </citation>
    <scope>NUCLEOTIDE SEQUENCE [LARGE SCALE GENOMIC DNA]</scope>
    <source>
        <strain evidence="3">DSM 16199</strain>
    </source>
</reference>
<dbReference type="STRING" id="195913.SAMN04488004_1541"/>
<feature type="domain" description="DDE" evidence="1">
    <location>
        <begin position="31"/>
        <end position="120"/>
    </location>
</feature>
<evidence type="ECO:0000259" key="1">
    <source>
        <dbReference type="Pfam" id="PF13610"/>
    </source>
</evidence>
<protein>
    <submittedName>
        <fullName evidence="2">Putative transposase</fullName>
    </submittedName>
</protein>
<sequence>VTHHSAPLVRHLCRKITAASPDPAKVKKVCDKTKRFLQRLINQFGEPRVVITDKLRSYVKPIRTLAADADHPTHRGLNNAIEGSHRPTRKREKIFGRFKSHRQAQRFLSAHNQINLIFRTRRFQLTANSYRHARADAFSLWAGYTIEMVA</sequence>
<keyword evidence="3" id="KW-1185">Reference proteome</keyword>
<dbReference type="InterPro" id="IPR032874">
    <property type="entry name" value="DDE_dom"/>
</dbReference>
<dbReference type="PANTHER" id="PTHR35528">
    <property type="entry name" value="BLL1675 PROTEIN"/>
    <property type="match status" value="1"/>
</dbReference>
<proteinExistence type="predicted"/>
<dbReference type="AlphaFoldDB" id="A0A1I4K1D3"/>
<dbReference type="RefSeq" id="WP_245754343.1">
    <property type="nucleotide sequence ID" value="NZ_FOTF01000054.1"/>
</dbReference>
<evidence type="ECO:0000313" key="2">
    <source>
        <dbReference type="EMBL" id="SFL72387.1"/>
    </source>
</evidence>
<gene>
    <name evidence="2" type="ORF">SAMN04488004_1541</name>
</gene>
<dbReference type="InterPro" id="IPR052183">
    <property type="entry name" value="IS_Transposase"/>
</dbReference>
<dbReference type="Pfam" id="PF13610">
    <property type="entry name" value="DDE_Tnp_IS240"/>
    <property type="match status" value="1"/>
</dbReference>
<dbReference type="PANTHER" id="PTHR35528:SF3">
    <property type="entry name" value="BLL1675 PROTEIN"/>
    <property type="match status" value="1"/>
</dbReference>